<comment type="caution">
    <text evidence="1">The sequence shown here is derived from an EMBL/GenBank/DDBJ whole genome shotgun (WGS) entry which is preliminary data.</text>
</comment>
<dbReference type="EMBL" id="CAJVPU010027339">
    <property type="protein sequence ID" value="CAG8703322.1"/>
    <property type="molecule type" value="Genomic_DNA"/>
</dbReference>
<organism evidence="1 2">
    <name type="scientific">Dentiscutata heterogama</name>
    <dbReference type="NCBI Taxonomy" id="1316150"/>
    <lineage>
        <taxon>Eukaryota</taxon>
        <taxon>Fungi</taxon>
        <taxon>Fungi incertae sedis</taxon>
        <taxon>Mucoromycota</taxon>
        <taxon>Glomeromycotina</taxon>
        <taxon>Glomeromycetes</taxon>
        <taxon>Diversisporales</taxon>
        <taxon>Gigasporaceae</taxon>
        <taxon>Dentiscutata</taxon>
    </lineage>
</organism>
<name>A0ACA9PCU8_9GLOM</name>
<dbReference type="Proteomes" id="UP000789702">
    <property type="component" value="Unassembled WGS sequence"/>
</dbReference>
<evidence type="ECO:0000313" key="2">
    <source>
        <dbReference type="Proteomes" id="UP000789702"/>
    </source>
</evidence>
<gene>
    <name evidence="1" type="ORF">DHETER_LOCUS11871</name>
</gene>
<evidence type="ECO:0000313" key="1">
    <source>
        <dbReference type="EMBL" id="CAG8703322.1"/>
    </source>
</evidence>
<reference evidence="1" key="1">
    <citation type="submission" date="2021-06" db="EMBL/GenBank/DDBJ databases">
        <authorList>
            <person name="Kallberg Y."/>
            <person name="Tangrot J."/>
            <person name="Rosling A."/>
        </authorList>
    </citation>
    <scope>NUCLEOTIDE SEQUENCE</scope>
    <source>
        <strain evidence="1">IL203A</strain>
    </source>
</reference>
<feature type="non-terminal residue" evidence="1">
    <location>
        <position position="201"/>
    </location>
</feature>
<proteinExistence type="predicted"/>
<feature type="non-terminal residue" evidence="1">
    <location>
        <position position="1"/>
    </location>
</feature>
<sequence length="201" mass="23380">GRALTSKRAVEVAAFFFDIFTIFRLLLILQSDNGKEFVSLVIVKLVYLWPTIQIINGRSRYSASQDLAERANGILEIKLEKWIDNNNSQDWLFRLRFVIYTMNNLICRAYNKIPYELVFGGLLYRHSAVLDHLFETSIFLEDEIPNKFGLKNIQELINSLDDLINNINNEIKLLSIQEYPDLDYISSDYIFVRKAAQSQST</sequence>
<accession>A0ACA9PCU8</accession>
<protein>
    <submittedName>
        <fullName evidence="1">4010_t:CDS:1</fullName>
    </submittedName>
</protein>
<keyword evidence="2" id="KW-1185">Reference proteome</keyword>